<proteinExistence type="predicted"/>
<evidence type="ECO:0000256" key="1">
    <source>
        <dbReference type="SAM" id="MobiDB-lite"/>
    </source>
</evidence>
<feature type="compositionally biased region" description="Basic residues" evidence="1">
    <location>
        <begin position="48"/>
        <end position="58"/>
    </location>
</feature>
<feature type="region of interest" description="Disordered" evidence="1">
    <location>
        <begin position="43"/>
        <end position="92"/>
    </location>
</feature>
<dbReference type="EMBL" id="JAUSVU010000011">
    <property type="protein sequence ID" value="MDQ0534376.1"/>
    <property type="molecule type" value="Genomic_DNA"/>
</dbReference>
<evidence type="ECO:0000313" key="2">
    <source>
        <dbReference type="EMBL" id="MDQ0534376.1"/>
    </source>
</evidence>
<keyword evidence="3" id="KW-1185">Reference proteome</keyword>
<dbReference type="Proteomes" id="UP001244552">
    <property type="component" value="Unassembled WGS sequence"/>
</dbReference>
<feature type="compositionally biased region" description="Polar residues" evidence="1">
    <location>
        <begin position="78"/>
        <end position="92"/>
    </location>
</feature>
<gene>
    <name evidence="2" type="ORF">QO018_003249</name>
</gene>
<organism evidence="2 3">
    <name type="scientific">Azospirillum picis</name>
    <dbReference type="NCBI Taxonomy" id="488438"/>
    <lineage>
        <taxon>Bacteria</taxon>
        <taxon>Pseudomonadati</taxon>
        <taxon>Pseudomonadota</taxon>
        <taxon>Alphaproteobacteria</taxon>
        <taxon>Rhodospirillales</taxon>
        <taxon>Azospirillaceae</taxon>
        <taxon>Azospirillum</taxon>
    </lineage>
</organism>
<evidence type="ECO:0000313" key="3">
    <source>
        <dbReference type="Proteomes" id="UP001244552"/>
    </source>
</evidence>
<sequence>MASCAAATAHGYRYRGSGNHRDVGCEESDNLQIAVCLMETTCSTGSRSPRHRQPKASLHKGGGGRPRPPTYRKKTTVVRASSGTRMPQDQAM</sequence>
<reference evidence="2 3" key="1">
    <citation type="submission" date="2023-07" db="EMBL/GenBank/DDBJ databases">
        <title>Genomic Encyclopedia of Type Strains, Phase IV (KMG-IV): sequencing the most valuable type-strain genomes for metagenomic binning, comparative biology and taxonomic classification.</title>
        <authorList>
            <person name="Goeker M."/>
        </authorList>
    </citation>
    <scope>NUCLEOTIDE SEQUENCE [LARGE SCALE GENOMIC DNA]</scope>
    <source>
        <strain evidence="2 3">DSM 19922</strain>
    </source>
</reference>
<feature type="region of interest" description="Disordered" evidence="1">
    <location>
        <begin position="1"/>
        <end position="20"/>
    </location>
</feature>
<name>A0ABU0MMI2_9PROT</name>
<comment type="caution">
    <text evidence="2">The sequence shown here is derived from an EMBL/GenBank/DDBJ whole genome shotgun (WGS) entry which is preliminary data.</text>
</comment>
<protein>
    <submittedName>
        <fullName evidence="2">Uncharacterized protein</fullName>
    </submittedName>
</protein>
<accession>A0ABU0MMI2</accession>